<reference evidence="3" key="1">
    <citation type="submission" date="2021-01" db="EMBL/GenBank/DDBJ databases">
        <title>Whole genome shotgun sequence of Virgisporangium aurantiacum NBRC 16421.</title>
        <authorList>
            <person name="Komaki H."/>
            <person name="Tamura T."/>
        </authorList>
    </citation>
    <scope>NUCLEOTIDE SEQUENCE</scope>
    <source>
        <strain evidence="3">NBRC 16421</strain>
    </source>
</reference>
<dbReference type="AlphaFoldDB" id="A0A8J4DWM7"/>
<evidence type="ECO:0000256" key="1">
    <source>
        <dbReference type="SAM" id="MobiDB-lite"/>
    </source>
</evidence>
<sequence>MRHLASVILGPVLGFVAYILFGFGATRMAVEDGWSTDNIVGLLAMVGAGVAYAILVVPRLSPIGPALAGVAYLGIGLWIVTDTSSFLDVMPADILGLDNSGFGAGTFLVALAIPLLGTLLSPNRWMSRARPAVQPAGAPPMGAPPPGALAGQPNQFGGPPNQFGNPPDQFGNQPNQFGNPPDQFGGQPSYPGTPPIGVPYSGPPSFGPPPGSPVGPPPGSPVAPSGFDPYGNPPTGNPDDPLRPDITRRIQ</sequence>
<gene>
    <name evidence="3" type="ORF">Vau01_005500</name>
</gene>
<evidence type="ECO:0000313" key="4">
    <source>
        <dbReference type="Proteomes" id="UP000612585"/>
    </source>
</evidence>
<feature type="transmembrane region" description="Helical" evidence="2">
    <location>
        <begin position="7"/>
        <end position="26"/>
    </location>
</feature>
<feature type="compositionally biased region" description="Low complexity" evidence="1">
    <location>
        <begin position="148"/>
        <end position="170"/>
    </location>
</feature>
<feature type="transmembrane region" description="Helical" evidence="2">
    <location>
        <begin position="38"/>
        <end position="56"/>
    </location>
</feature>
<organism evidence="3 4">
    <name type="scientific">Virgisporangium aurantiacum</name>
    <dbReference type="NCBI Taxonomy" id="175570"/>
    <lineage>
        <taxon>Bacteria</taxon>
        <taxon>Bacillati</taxon>
        <taxon>Actinomycetota</taxon>
        <taxon>Actinomycetes</taxon>
        <taxon>Micromonosporales</taxon>
        <taxon>Micromonosporaceae</taxon>
        <taxon>Virgisporangium</taxon>
    </lineage>
</organism>
<feature type="region of interest" description="Disordered" evidence="1">
    <location>
        <begin position="131"/>
        <end position="251"/>
    </location>
</feature>
<keyword evidence="2" id="KW-0472">Membrane</keyword>
<feature type="transmembrane region" description="Helical" evidence="2">
    <location>
        <begin position="63"/>
        <end position="81"/>
    </location>
</feature>
<keyword evidence="2" id="KW-1133">Transmembrane helix</keyword>
<dbReference type="Proteomes" id="UP000612585">
    <property type="component" value="Unassembled WGS sequence"/>
</dbReference>
<accession>A0A8J4DWM7</accession>
<dbReference type="EMBL" id="BOPG01000004">
    <property type="protein sequence ID" value="GIJ53034.1"/>
    <property type="molecule type" value="Genomic_DNA"/>
</dbReference>
<comment type="caution">
    <text evidence="3">The sequence shown here is derived from an EMBL/GenBank/DDBJ whole genome shotgun (WGS) entry which is preliminary data.</text>
</comment>
<feature type="compositionally biased region" description="Pro residues" evidence="1">
    <location>
        <begin position="191"/>
        <end position="221"/>
    </location>
</feature>
<proteinExistence type="predicted"/>
<feature type="compositionally biased region" description="Basic and acidic residues" evidence="1">
    <location>
        <begin position="240"/>
        <end position="251"/>
    </location>
</feature>
<keyword evidence="4" id="KW-1185">Reference proteome</keyword>
<name>A0A8J4DWM7_9ACTN</name>
<protein>
    <submittedName>
        <fullName evidence="3">Uncharacterized protein</fullName>
    </submittedName>
</protein>
<keyword evidence="2" id="KW-0812">Transmembrane</keyword>
<feature type="compositionally biased region" description="Pro residues" evidence="1">
    <location>
        <begin position="137"/>
        <end position="147"/>
    </location>
</feature>
<evidence type="ECO:0000256" key="2">
    <source>
        <dbReference type="SAM" id="Phobius"/>
    </source>
</evidence>
<evidence type="ECO:0000313" key="3">
    <source>
        <dbReference type="EMBL" id="GIJ53034.1"/>
    </source>
</evidence>
<feature type="transmembrane region" description="Helical" evidence="2">
    <location>
        <begin position="101"/>
        <end position="120"/>
    </location>
</feature>